<feature type="transmembrane region" description="Helical" evidence="8">
    <location>
        <begin position="66"/>
        <end position="86"/>
    </location>
</feature>
<protein>
    <submittedName>
        <fullName evidence="11">Membrane metallo-endopeptidase-like 1</fullName>
    </submittedName>
</protein>
<dbReference type="InterPro" id="IPR024079">
    <property type="entry name" value="MetalloPept_cat_dom_sf"/>
</dbReference>
<keyword evidence="8" id="KW-1133">Transmembrane helix</keyword>
<evidence type="ECO:0000256" key="1">
    <source>
        <dbReference type="ARBA" id="ARBA00001947"/>
    </source>
</evidence>
<gene>
    <name evidence="11" type="ORF">KP79_PYT05202</name>
</gene>
<evidence type="ECO:0000256" key="7">
    <source>
        <dbReference type="SAM" id="MobiDB-lite"/>
    </source>
</evidence>
<dbReference type="GO" id="GO:0005886">
    <property type="term" value="C:plasma membrane"/>
    <property type="evidence" value="ECO:0007669"/>
    <property type="project" value="TreeGrafter"/>
</dbReference>
<sequence length="813" mass="93075">MPAGSPTSDKYVVYTVDTEDSSSGLEDGQIVFRDPDGINGLKRMPLRSLSSDSWGTYWSKREKCCCLWNVFLILVVICLAIVFIVMHKTLTDQQSEPDNSSMVHTASGHPDVADRRVTPAPLAPRETICSSHDCVRLAGSILSHMDTDVDPCEDFYEYSCGGFKKMAYLTWEAPRVRENPDILLTKYEDFLKDRLSAPSDPSVSRHENKLKTIYRACLWRRSIPLGTIRSAIQDLVNSQNTSQQLESNEFRLTQLVAMVTRNFGASPFFKVMVDRNQKISIINNYSDDVIREMFDDGEIVSSFRHLMPSDFYYRDHVSDQTMQSYKSFFKMTAMTILDAPEGDKFTRGLIDNLDSVFELEVSLNKNWYKDERRNNFKSIENCESRMNISRLQDKFPRYGISWELYFKLLLGDSRNVTGGTELCAVDLSPSIQGVIARTDSLTLIHYVWMHTLLHTDIFNMFADRTRPFNLSTSIYNIPKHSNDEAMCIAYLSTVLPLSAIVTIPKLNVFEKESQMLFVNLKQTLIEVMDGLYWIPRHQREAVAAHMDNITLHFEWTKWKVLIGSGVLDISKLTGGYIDNMLEITRTKHKLYLTGIKIYPTWRMSISKFVKKYQSVELSASAIQGPSFYSPATVPVTYGSTGVLIAQTLVKAFDIDALLLHFMTGLIDRRVLFTMAHHLQCMIDTFDRYSLIDTQGARHQVRGDLTKGDNFRDTLALHVAFRAYRRSFDRGYDRMVLPGLNLTDHQLFFVTYTQTMCEKVNARGVELYYMDINNPELPRYIKVHGSLSNFPKFSAAYKCPKKSPMNSDSKCIVL</sequence>
<dbReference type="Gene3D" id="3.40.390.10">
    <property type="entry name" value="Collagenase (Catalytic Domain)"/>
    <property type="match status" value="1"/>
</dbReference>
<keyword evidence="12" id="KW-1185">Reference proteome</keyword>
<dbReference type="GO" id="GO:0046872">
    <property type="term" value="F:metal ion binding"/>
    <property type="evidence" value="ECO:0007669"/>
    <property type="project" value="UniProtKB-KW"/>
</dbReference>
<reference evidence="11 12" key="1">
    <citation type="journal article" date="2017" name="Nat. Ecol. Evol.">
        <title>Scallop genome provides insights into evolution of bilaterian karyotype and development.</title>
        <authorList>
            <person name="Wang S."/>
            <person name="Zhang J."/>
            <person name="Jiao W."/>
            <person name="Li J."/>
            <person name="Xun X."/>
            <person name="Sun Y."/>
            <person name="Guo X."/>
            <person name="Huan P."/>
            <person name="Dong B."/>
            <person name="Zhang L."/>
            <person name="Hu X."/>
            <person name="Sun X."/>
            <person name="Wang J."/>
            <person name="Zhao C."/>
            <person name="Wang Y."/>
            <person name="Wang D."/>
            <person name="Huang X."/>
            <person name="Wang R."/>
            <person name="Lv J."/>
            <person name="Li Y."/>
            <person name="Zhang Z."/>
            <person name="Liu B."/>
            <person name="Lu W."/>
            <person name="Hui Y."/>
            <person name="Liang J."/>
            <person name="Zhou Z."/>
            <person name="Hou R."/>
            <person name="Li X."/>
            <person name="Liu Y."/>
            <person name="Li H."/>
            <person name="Ning X."/>
            <person name="Lin Y."/>
            <person name="Zhao L."/>
            <person name="Xing Q."/>
            <person name="Dou J."/>
            <person name="Li Y."/>
            <person name="Mao J."/>
            <person name="Guo H."/>
            <person name="Dou H."/>
            <person name="Li T."/>
            <person name="Mu C."/>
            <person name="Jiang W."/>
            <person name="Fu Q."/>
            <person name="Fu X."/>
            <person name="Miao Y."/>
            <person name="Liu J."/>
            <person name="Yu Q."/>
            <person name="Li R."/>
            <person name="Liao H."/>
            <person name="Li X."/>
            <person name="Kong Y."/>
            <person name="Jiang Z."/>
            <person name="Chourrout D."/>
            <person name="Li R."/>
            <person name="Bao Z."/>
        </authorList>
    </citation>
    <scope>NUCLEOTIDE SEQUENCE [LARGE SCALE GENOMIC DNA]</scope>
    <source>
        <strain evidence="11 12">PY_sf001</strain>
    </source>
</reference>
<dbReference type="InterPro" id="IPR008753">
    <property type="entry name" value="Peptidase_M13_N"/>
</dbReference>
<feature type="region of interest" description="Disordered" evidence="7">
    <location>
        <begin position="94"/>
        <end position="116"/>
    </location>
</feature>
<evidence type="ECO:0000256" key="6">
    <source>
        <dbReference type="ARBA" id="ARBA00023049"/>
    </source>
</evidence>
<dbReference type="PROSITE" id="PS51885">
    <property type="entry name" value="NEPRILYSIN"/>
    <property type="match status" value="1"/>
</dbReference>
<comment type="cofactor">
    <cofactor evidence="1">
        <name>Zn(2+)</name>
        <dbReference type="ChEBI" id="CHEBI:29105"/>
    </cofactor>
</comment>
<dbReference type="Gene3D" id="1.10.1380.10">
    <property type="entry name" value="Neutral endopeptidase , domain2"/>
    <property type="match status" value="1"/>
</dbReference>
<name>A0A210QCH4_MIZYE</name>
<proteinExistence type="predicted"/>
<evidence type="ECO:0000259" key="10">
    <source>
        <dbReference type="Pfam" id="PF05649"/>
    </source>
</evidence>
<dbReference type="InterPro" id="IPR042089">
    <property type="entry name" value="Peptidase_M13_dom_2"/>
</dbReference>
<dbReference type="InterPro" id="IPR018497">
    <property type="entry name" value="Peptidase_M13_C"/>
</dbReference>
<evidence type="ECO:0000256" key="4">
    <source>
        <dbReference type="ARBA" id="ARBA00022801"/>
    </source>
</evidence>
<dbReference type="Pfam" id="PF01431">
    <property type="entry name" value="Peptidase_M13"/>
    <property type="match status" value="1"/>
</dbReference>
<keyword evidence="4" id="KW-0378">Hydrolase</keyword>
<accession>A0A210QCH4</accession>
<evidence type="ECO:0000313" key="11">
    <source>
        <dbReference type="EMBL" id="OWF46456.1"/>
    </source>
</evidence>
<keyword evidence="2" id="KW-0645">Protease</keyword>
<feature type="compositionally biased region" description="Polar residues" evidence="7">
    <location>
        <begin position="94"/>
        <end position="104"/>
    </location>
</feature>
<organism evidence="11 12">
    <name type="scientific">Mizuhopecten yessoensis</name>
    <name type="common">Japanese scallop</name>
    <name type="synonym">Patinopecten yessoensis</name>
    <dbReference type="NCBI Taxonomy" id="6573"/>
    <lineage>
        <taxon>Eukaryota</taxon>
        <taxon>Metazoa</taxon>
        <taxon>Spiralia</taxon>
        <taxon>Lophotrochozoa</taxon>
        <taxon>Mollusca</taxon>
        <taxon>Bivalvia</taxon>
        <taxon>Autobranchia</taxon>
        <taxon>Pteriomorphia</taxon>
        <taxon>Pectinida</taxon>
        <taxon>Pectinoidea</taxon>
        <taxon>Pectinidae</taxon>
        <taxon>Mizuhopecten</taxon>
    </lineage>
</organism>
<feature type="domain" description="Peptidase M13 C-terminal" evidence="9">
    <location>
        <begin position="615"/>
        <end position="810"/>
    </location>
</feature>
<dbReference type="InterPro" id="IPR000718">
    <property type="entry name" value="Peptidase_M13"/>
</dbReference>
<keyword evidence="8" id="KW-0812">Transmembrane</keyword>
<keyword evidence="6" id="KW-0482">Metalloprotease</keyword>
<dbReference type="SUPFAM" id="SSF55486">
    <property type="entry name" value="Metalloproteases ('zincins'), catalytic domain"/>
    <property type="match status" value="1"/>
</dbReference>
<evidence type="ECO:0000256" key="5">
    <source>
        <dbReference type="ARBA" id="ARBA00022833"/>
    </source>
</evidence>
<dbReference type="PANTHER" id="PTHR11733">
    <property type="entry name" value="ZINC METALLOPROTEASE FAMILY M13 NEPRILYSIN-RELATED"/>
    <property type="match status" value="1"/>
</dbReference>
<dbReference type="Pfam" id="PF05649">
    <property type="entry name" value="Peptidase_M13_N"/>
    <property type="match status" value="1"/>
</dbReference>
<comment type="caution">
    <text evidence="11">The sequence shown here is derived from an EMBL/GenBank/DDBJ whole genome shotgun (WGS) entry which is preliminary data.</text>
</comment>
<evidence type="ECO:0000259" key="9">
    <source>
        <dbReference type="Pfam" id="PF01431"/>
    </source>
</evidence>
<keyword evidence="5" id="KW-0862">Zinc</keyword>
<evidence type="ECO:0000313" key="12">
    <source>
        <dbReference type="Proteomes" id="UP000242188"/>
    </source>
</evidence>
<evidence type="ECO:0000256" key="3">
    <source>
        <dbReference type="ARBA" id="ARBA00022723"/>
    </source>
</evidence>
<dbReference type="GO" id="GO:0004222">
    <property type="term" value="F:metalloendopeptidase activity"/>
    <property type="evidence" value="ECO:0007669"/>
    <property type="project" value="InterPro"/>
</dbReference>
<dbReference type="PANTHER" id="PTHR11733:SF237">
    <property type="entry name" value="NEPRILYSIN-LIKE 4"/>
    <property type="match status" value="1"/>
</dbReference>
<dbReference type="AlphaFoldDB" id="A0A210QCH4"/>
<dbReference type="EMBL" id="NEDP02004182">
    <property type="protein sequence ID" value="OWF46456.1"/>
    <property type="molecule type" value="Genomic_DNA"/>
</dbReference>
<dbReference type="Proteomes" id="UP000242188">
    <property type="component" value="Unassembled WGS sequence"/>
</dbReference>
<keyword evidence="3" id="KW-0479">Metal-binding</keyword>
<evidence type="ECO:0000256" key="8">
    <source>
        <dbReference type="SAM" id="Phobius"/>
    </source>
</evidence>
<evidence type="ECO:0000256" key="2">
    <source>
        <dbReference type="ARBA" id="ARBA00022670"/>
    </source>
</evidence>
<dbReference type="GO" id="GO:0016485">
    <property type="term" value="P:protein processing"/>
    <property type="evidence" value="ECO:0007669"/>
    <property type="project" value="TreeGrafter"/>
</dbReference>
<dbReference type="OrthoDB" id="6061414at2759"/>
<feature type="domain" description="Peptidase M13 N-terminal" evidence="10">
    <location>
        <begin position="151"/>
        <end position="552"/>
    </location>
</feature>
<keyword evidence="8" id="KW-0472">Membrane</keyword>